<name>A0A7K4MXK4_9ARCH</name>
<accession>A0A7K4MXK4</accession>
<proteinExistence type="predicted"/>
<gene>
    <name evidence="1" type="ORF">HX834_01210</name>
</gene>
<comment type="caution">
    <text evidence="1">The sequence shown here is derived from an EMBL/GenBank/DDBJ whole genome shotgun (WGS) entry which is preliminary data.</text>
</comment>
<evidence type="ECO:0000313" key="2">
    <source>
        <dbReference type="Proteomes" id="UP000554454"/>
    </source>
</evidence>
<reference evidence="1 2" key="1">
    <citation type="journal article" date="2019" name="Environ. Microbiol.">
        <title>Genomics insights into ecotype formation of ammonia-oxidizing archaea in the deep ocean.</title>
        <authorList>
            <person name="Wang Y."/>
            <person name="Huang J.M."/>
            <person name="Cui G.J."/>
            <person name="Nunoura T."/>
            <person name="Takaki Y."/>
            <person name="Li W.L."/>
            <person name="Li J."/>
            <person name="Gao Z.M."/>
            <person name="Takai K."/>
            <person name="Zhang A.Q."/>
            <person name="Stepanauskas R."/>
        </authorList>
    </citation>
    <scope>NUCLEOTIDE SEQUENCE [LARGE SCALE GENOMIC DNA]</scope>
    <source>
        <strain evidence="1 2">D17</strain>
    </source>
</reference>
<keyword evidence="2" id="KW-1185">Reference proteome</keyword>
<dbReference type="EMBL" id="JACATA010000002">
    <property type="protein sequence ID" value="NWJ67964.1"/>
    <property type="molecule type" value="Genomic_DNA"/>
</dbReference>
<dbReference type="AlphaFoldDB" id="A0A7K4MXK4"/>
<organism evidence="1 2">
    <name type="scientific">Marine Group I thaumarchaeote</name>
    <dbReference type="NCBI Taxonomy" id="2511932"/>
    <lineage>
        <taxon>Archaea</taxon>
        <taxon>Nitrososphaerota</taxon>
        <taxon>Marine Group I</taxon>
    </lineage>
</organism>
<protein>
    <submittedName>
        <fullName evidence="1">Uncharacterized protein</fullName>
    </submittedName>
</protein>
<sequence>MNDKLKPNQEKKVIENFVECIMDDLDYYHFDELIMKKYKKELFQFFTKISEEHSLFSPGFDFSNKKNIVNDKEKIKEVLGILEIKIKDYEDEHKEFFDSMQYAEASRFKHMKELLEEIKKILEK</sequence>
<evidence type="ECO:0000313" key="1">
    <source>
        <dbReference type="EMBL" id="NWJ67964.1"/>
    </source>
</evidence>
<dbReference type="Proteomes" id="UP000554454">
    <property type="component" value="Unassembled WGS sequence"/>
</dbReference>